<dbReference type="InterPro" id="IPR022128">
    <property type="entry name" value="FhaA_N"/>
</dbReference>
<feature type="compositionally biased region" description="Low complexity" evidence="1">
    <location>
        <begin position="190"/>
        <end position="211"/>
    </location>
</feature>
<gene>
    <name evidence="3" type="ORF">IPP00_04270</name>
</gene>
<proteinExistence type="predicted"/>
<organism evidence="3 4">
    <name type="scientific">Candidatus Phosphoribacter hodrii</name>
    <dbReference type="NCBI Taxonomy" id="2953743"/>
    <lineage>
        <taxon>Bacteria</taxon>
        <taxon>Bacillati</taxon>
        <taxon>Actinomycetota</taxon>
        <taxon>Actinomycetes</taxon>
        <taxon>Micrococcales</taxon>
        <taxon>Dermatophilaceae</taxon>
        <taxon>Candidatus Phosphoribacter</taxon>
    </lineage>
</organism>
<sequence>MGLFDKVEKGLERTVNRAFAKAFRSEVQPVEIAGAIRNAMDDRASVLGPGRTMVPNHYTIELSTTDFGRLDEYSDSITEDLIAAAAEHAETQRYLPGGPIEIVLAEGSDLDTGVFRVRPETSKRGQASGMPPAPVPAPPHRPAAPVHKPAPARQPAPAAPRRRPRPHPQPKPQPSHLNQRRTPSPPPTSTPATSTPTTSSPPRSSVTGPTS</sequence>
<evidence type="ECO:0000259" key="2">
    <source>
        <dbReference type="Pfam" id="PF12401"/>
    </source>
</evidence>
<accession>A0A9D7T855</accession>
<evidence type="ECO:0000313" key="3">
    <source>
        <dbReference type="EMBL" id="MBL0003220.1"/>
    </source>
</evidence>
<evidence type="ECO:0000256" key="1">
    <source>
        <dbReference type="SAM" id="MobiDB-lite"/>
    </source>
</evidence>
<evidence type="ECO:0000313" key="4">
    <source>
        <dbReference type="Proteomes" id="UP000886632"/>
    </source>
</evidence>
<feature type="compositionally biased region" description="Pro residues" evidence="1">
    <location>
        <begin position="131"/>
        <end position="142"/>
    </location>
</feature>
<dbReference type="Pfam" id="PF12401">
    <property type="entry name" value="FhaA_N"/>
    <property type="match status" value="1"/>
</dbReference>
<dbReference type="AlphaFoldDB" id="A0A9D7T855"/>
<reference evidence="3" key="1">
    <citation type="submission" date="2020-10" db="EMBL/GenBank/DDBJ databases">
        <title>Connecting structure to function with the recovery of over 1000 high-quality activated sludge metagenome-assembled genomes encoding full-length rRNA genes using long-read sequencing.</title>
        <authorList>
            <person name="Singleton C.M."/>
            <person name="Petriglieri F."/>
            <person name="Kristensen J.M."/>
            <person name="Kirkegaard R.H."/>
            <person name="Michaelsen T.Y."/>
            <person name="Andersen M.H."/>
            <person name="Karst S.M."/>
            <person name="Dueholm M.S."/>
            <person name="Nielsen P.H."/>
            <person name="Albertsen M."/>
        </authorList>
    </citation>
    <scope>NUCLEOTIDE SEQUENCE</scope>
    <source>
        <strain evidence="3">Ribe_18-Q3-R11-54_MAXAC.001</strain>
    </source>
</reference>
<dbReference type="InterPro" id="IPR042287">
    <property type="entry name" value="FhaA_N_sf"/>
</dbReference>
<name>A0A9D7T855_9MICO</name>
<feature type="domain" description="FhaA N-terminal" evidence="2">
    <location>
        <begin position="4"/>
        <end position="118"/>
    </location>
</feature>
<protein>
    <submittedName>
        <fullName evidence="3">DUF3662 domain-containing protein</fullName>
    </submittedName>
</protein>
<dbReference type="Proteomes" id="UP000886632">
    <property type="component" value="Unassembled WGS sequence"/>
</dbReference>
<feature type="region of interest" description="Disordered" evidence="1">
    <location>
        <begin position="120"/>
        <end position="211"/>
    </location>
</feature>
<dbReference type="EMBL" id="JADKGK010000009">
    <property type="protein sequence ID" value="MBL0003220.1"/>
    <property type="molecule type" value="Genomic_DNA"/>
</dbReference>
<dbReference type="Gene3D" id="3.30.2320.60">
    <property type="entry name" value="FhaA, phosphopeptide-binding domain (DUF3662)"/>
    <property type="match status" value="1"/>
</dbReference>
<comment type="caution">
    <text evidence="3">The sequence shown here is derived from an EMBL/GenBank/DDBJ whole genome shotgun (WGS) entry which is preliminary data.</text>
</comment>